<dbReference type="Pfam" id="PF00873">
    <property type="entry name" value="ACR_tran"/>
    <property type="match status" value="1"/>
</dbReference>
<dbReference type="GO" id="GO:0042910">
    <property type="term" value="F:xenobiotic transmembrane transporter activity"/>
    <property type="evidence" value="ECO:0007669"/>
    <property type="project" value="TreeGrafter"/>
</dbReference>
<dbReference type="RefSeq" id="WP_132937446.1">
    <property type="nucleotide sequence ID" value="NZ_CP119676.1"/>
</dbReference>
<feature type="transmembrane region" description="Helical" evidence="9">
    <location>
        <begin position="896"/>
        <end position="916"/>
    </location>
</feature>
<dbReference type="InterPro" id="IPR001036">
    <property type="entry name" value="Acrflvin-R"/>
</dbReference>
<feature type="transmembrane region" description="Helical" evidence="9">
    <location>
        <begin position="967"/>
        <end position="987"/>
    </location>
</feature>
<keyword evidence="11" id="KW-1185">Reference proteome</keyword>
<dbReference type="FunFam" id="1.20.1640.10:FF:000001">
    <property type="entry name" value="Efflux pump membrane transporter"/>
    <property type="match status" value="1"/>
</dbReference>
<keyword evidence="3 9" id="KW-0813">Transport</keyword>
<feature type="transmembrane region" description="Helical" evidence="9">
    <location>
        <begin position="922"/>
        <end position="946"/>
    </location>
</feature>
<feature type="transmembrane region" description="Helical" evidence="9">
    <location>
        <begin position="1007"/>
        <end position="1030"/>
    </location>
</feature>
<dbReference type="SUPFAM" id="SSF82693">
    <property type="entry name" value="Multidrug efflux transporter AcrB pore domain, PN1, PN2, PC1 and PC2 subdomains"/>
    <property type="match status" value="3"/>
</dbReference>
<dbReference type="FunFam" id="3.30.2090.10:FF:000002">
    <property type="entry name" value="Efflux pump membrane transporter"/>
    <property type="match status" value="1"/>
</dbReference>
<dbReference type="EMBL" id="SLZW01000001">
    <property type="protein sequence ID" value="TCS64686.1"/>
    <property type="molecule type" value="Genomic_DNA"/>
</dbReference>
<comment type="caution">
    <text evidence="10">The sequence shown here is derived from an EMBL/GenBank/DDBJ whole genome shotgun (WGS) entry which is preliminary data.</text>
</comment>
<keyword evidence="5 9" id="KW-0997">Cell inner membrane</keyword>
<dbReference type="GO" id="GO:0009636">
    <property type="term" value="P:response to toxic substance"/>
    <property type="evidence" value="ECO:0007669"/>
    <property type="project" value="UniProtKB-ARBA"/>
</dbReference>
<evidence type="ECO:0000313" key="10">
    <source>
        <dbReference type="EMBL" id="TCS64686.1"/>
    </source>
</evidence>
<protein>
    <recommendedName>
        <fullName evidence="9">Efflux pump membrane transporter</fullName>
    </recommendedName>
</protein>
<dbReference type="Gene3D" id="3.30.70.1430">
    <property type="entry name" value="Multidrug efflux transporter AcrB pore domain"/>
    <property type="match status" value="2"/>
</dbReference>
<comment type="subcellular location">
    <subcellularLocation>
        <location evidence="1 9">Cell inner membrane</location>
        <topology evidence="1 9">Multi-pass membrane protein</topology>
    </subcellularLocation>
</comment>
<organism evidence="10 11">
    <name type="scientific">Varunaivibrio sulfuroxidans</name>
    <dbReference type="NCBI Taxonomy" id="1773489"/>
    <lineage>
        <taxon>Bacteria</taxon>
        <taxon>Pseudomonadati</taxon>
        <taxon>Pseudomonadota</taxon>
        <taxon>Alphaproteobacteria</taxon>
        <taxon>Rhodospirillales</taxon>
        <taxon>Magnetovibrionaceae</taxon>
        <taxon>Varunaivibrio</taxon>
    </lineage>
</organism>
<evidence type="ECO:0000256" key="9">
    <source>
        <dbReference type="RuleBase" id="RU364070"/>
    </source>
</evidence>
<dbReference type="PANTHER" id="PTHR32063">
    <property type="match status" value="1"/>
</dbReference>
<comment type="similarity">
    <text evidence="2 9">Belongs to the resistance-nodulation-cell division (RND) (TC 2.A.6) family.</text>
</comment>
<name>A0A4R3JHF0_9PROT</name>
<keyword evidence="4" id="KW-1003">Cell membrane</keyword>
<feature type="transmembrane region" description="Helical" evidence="9">
    <location>
        <begin position="540"/>
        <end position="557"/>
    </location>
</feature>
<dbReference type="NCBIfam" id="TIGR00915">
    <property type="entry name" value="2A0602"/>
    <property type="match status" value="1"/>
</dbReference>
<dbReference type="Gene3D" id="1.20.1640.10">
    <property type="entry name" value="Multidrug efflux transporter AcrB transmembrane domain"/>
    <property type="match status" value="2"/>
</dbReference>
<feature type="transmembrane region" description="Helical" evidence="9">
    <location>
        <begin position="340"/>
        <end position="359"/>
    </location>
</feature>
<evidence type="ECO:0000256" key="6">
    <source>
        <dbReference type="ARBA" id="ARBA00022692"/>
    </source>
</evidence>
<dbReference type="FunFam" id="3.30.70.1430:FF:000001">
    <property type="entry name" value="Efflux pump membrane transporter"/>
    <property type="match status" value="1"/>
</dbReference>
<dbReference type="SUPFAM" id="SSF82866">
    <property type="entry name" value="Multidrug efflux transporter AcrB transmembrane domain"/>
    <property type="match status" value="2"/>
</dbReference>
<evidence type="ECO:0000256" key="4">
    <source>
        <dbReference type="ARBA" id="ARBA00022475"/>
    </source>
</evidence>
<dbReference type="Gene3D" id="3.30.70.1320">
    <property type="entry name" value="Multidrug efflux transporter AcrB pore domain like"/>
    <property type="match status" value="1"/>
</dbReference>
<evidence type="ECO:0000256" key="8">
    <source>
        <dbReference type="ARBA" id="ARBA00023136"/>
    </source>
</evidence>
<evidence type="ECO:0000256" key="3">
    <source>
        <dbReference type="ARBA" id="ARBA00022448"/>
    </source>
</evidence>
<evidence type="ECO:0000256" key="5">
    <source>
        <dbReference type="ARBA" id="ARBA00022519"/>
    </source>
</evidence>
<dbReference type="FunFam" id="3.30.2090.10:FF:000001">
    <property type="entry name" value="Efflux pump membrane transporter"/>
    <property type="match status" value="1"/>
</dbReference>
<dbReference type="Gene3D" id="3.30.2090.10">
    <property type="entry name" value="Multidrug efflux transporter AcrB TolC docking domain, DN and DC subdomains"/>
    <property type="match status" value="2"/>
</dbReference>
<reference evidence="10 11" key="1">
    <citation type="submission" date="2019-03" db="EMBL/GenBank/DDBJ databases">
        <title>Genomic Encyclopedia of Type Strains, Phase IV (KMG-IV): sequencing the most valuable type-strain genomes for metagenomic binning, comparative biology and taxonomic classification.</title>
        <authorList>
            <person name="Goeker M."/>
        </authorList>
    </citation>
    <scope>NUCLEOTIDE SEQUENCE [LARGE SCALE GENOMIC DNA]</scope>
    <source>
        <strain evidence="10 11">DSM 101688</strain>
    </source>
</reference>
<evidence type="ECO:0000256" key="7">
    <source>
        <dbReference type="ARBA" id="ARBA00022989"/>
    </source>
</evidence>
<feature type="transmembrane region" description="Helical" evidence="9">
    <location>
        <begin position="872"/>
        <end position="889"/>
    </location>
</feature>
<dbReference type="InterPro" id="IPR027463">
    <property type="entry name" value="AcrB_DN_DC_subdom"/>
</dbReference>
<dbReference type="OrthoDB" id="9806532at2"/>
<accession>A0A4R3JHF0</accession>
<gene>
    <name evidence="10" type="ORF">EDD55_10112</name>
</gene>
<proteinExistence type="inferred from homology"/>
<sequence>MGKFFIDRPVFAWVVALVIMLAGGLALLRLPIEQYPAIAPPSVKITAAYPGASAQTVENAVTQVIEQQMNGLDHLRYMSSTSSANGVAEITLTFNPDADPDIAQVQVQNKLQLAIPSLPAEVQRQGIKVAKANNSFLMVVGFVSPDGGMTQGDIADYVASNLLDPLSRVDGVGEVRLFGAKHAMRIWLDPNKLLSFGLTTTEVEAAIRAQNTEVSAGQLGGAPAVKGQQINAPIIALSRLKTAREFGNILIRVNPDGARIRLRDVARIEVGAESYQIHAKYNGAPAAGLGISLATGANALNTAKAIRARVDELKTFFPKSLEVIYPYDTTPFVRVSITEVFKTLGEAVVLVFLVMFLFLQNLRATLIPTIAVPVVLLGAFGILSAFGFTINTLTMFGMVLAIGLLVDDAIVVVENVERVMSEDGLSPREATRKSMDQITGALIGIALVLSAVFVPMVFFGGSVGAIYRQFAITIVSAMLLSVVVALTLTPALCATMLKPVHGDAYRKRGAFGWFNRAFDRSSRFYRDSVGHVIGRRVRYLIVYVLIVSALGVALMRLPTGFLPNEDQGIMFSMVQLPPGASQERTDAVLTQIERHFRKDEAKTVAGVFTVSGFSFSGSGQNMGIAFVKLRDWSQRTTPQTSIKAIIGRAMAAYAHIQDARAFAFSPPAITQLGNATGFDLQLLDRGGLGHDALLKARNQMLGMAARSPLLVGVRPNGMSDTPQFHLLIDQEKAGALGVSLSDVNATLSTAWGGTYVDDFMENGKIKRVYMQGEASARMMPADLDKWYVRNARGKMVPFSAFTSVQWRSGSPRLERYNGTPSMEILGSPAPGVSSGQAMAAIEQIAAKLPPGISYGWTGLSLEERMSTSQAPALYGLSLIVVFLCLAALYESWTIPVSVMLVVPLGVLGAVLASLFRGLPDDVYFQVGLLTTIGLSAKNAILIVEFARRLYDGGMDLLEATKEAARQRLRPIVMTSMAFILGVLPLAISTGAGAGGRIAIGTSVMGGMISATILAVFFVPLFFSLVVRLFARKRDRRDVPPSGDGVA</sequence>
<dbReference type="AlphaFoldDB" id="A0A4R3JHF0"/>
<dbReference type="PANTHER" id="PTHR32063:SF13">
    <property type="entry name" value="MULTIDRUG EFFLUX PUMP SUBUNIT ACRB-RELATED"/>
    <property type="match status" value="1"/>
</dbReference>
<feature type="transmembrane region" description="Helical" evidence="9">
    <location>
        <begin position="470"/>
        <end position="497"/>
    </location>
</feature>
<feature type="transmembrane region" description="Helical" evidence="9">
    <location>
        <begin position="437"/>
        <end position="458"/>
    </location>
</feature>
<evidence type="ECO:0000256" key="1">
    <source>
        <dbReference type="ARBA" id="ARBA00004429"/>
    </source>
</evidence>
<keyword evidence="6 9" id="KW-0812">Transmembrane</keyword>
<dbReference type="PRINTS" id="PR00702">
    <property type="entry name" value="ACRIFLAVINRP"/>
</dbReference>
<dbReference type="GO" id="GO:0015562">
    <property type="term" value="F:efflux transmembrane transporter activity"/>
    <property type="evidence" value="ECO:0007669"/>
    <property type="project" value="InterPro"/>
</dbReference>
<dbReference type="NCBIfam" id="NF000282">
    <property type="entry name" value="RND_permease_1"/>
    <property type="match status" value="1"/>
</dbReference>
<feature type="transmembrane region" description="Helical" evidence="9">
    <location>
        <begin position="366"/>
        <end position="390"/>
    </location>
</feature>
<dbReference type="Proteomes" id="UP000295304">
    <property type="component" value="Unassembled WGS sequence"/>
</dbReference>
<dbReference type="FunFam" id="3.30.70.1430:FF:000002">
    <property type="entry name" value="Efflux pump membrane transporter"/>
    <property type="match status" value="1"/>
</dbReference>
<dbReference type="InterPro" id="IPR004764">
    <property type="entry name" value="MdtF-like"/>
</dbReference>
<keyword evidence="8 9" id="KW-0472">Membrane</keyword>
<keyword evidence="7 9" id="KW-1133">Transmembrane helix</keyword>
<dbReference type="GO" id="GO:0005886">
    <property type="term" value="C:plasma membrane"/>
    <property type="evidence" value="ECO:0007669"/>
    <property type="project" value="UniProtKB-SubCell"/>
</dbReference>
<dbReference type="Gene3D" id="3.30.70.1440">
    <property type="entry name" value="Multidrug efflux transporter AcrB pore domain"/>
    <property type="match status" value="1"/>
</dbReference>
<evidence type="ECO:0000313" key="11">
    <source>
        <dbReference type="Proteomes" id="UP000295304"/>
    </source>
</evidence>
<dbReference type="SUPFAM" id="SSF82714">
    <property type="entry name" value="Multidrug efflux transporter AcrB TolC docking domain, DN and DC subdomains"/>
    <property type="match status" value="2"/>
</dbReference>
<comment type="caution">
    <text evidence="9">Lacks conserved residue(s) required for the propagation of feature annotation.</text>
</comment>
<evidence type="ECO:0000256" key="2">
    <source>
        <dbReference type="ARBA" id="ARBA00010942"/>
    </source>
</evidence>